<evidence type="ECO:0000256" key="3">
    <source>
        <dbReference type="ARBA" id="ARBA00023002"/>
    </source>
</evidence>
<organism evidence="7 8">
    <name type="scientific">Colletotrichum lupini</name>
    <dbReference type="NCBI Taxonomy" id="145971"/>
    <lineage>
        <taxon>Eukaryota</taxon>
        <taxon>Fungi</taxon>
        <taxon>Dikarya</taxon>
        <taxon>Ascomycota</taxon>
        <taxon>Pezizomycotina</taxon>
        <taxon>Sordariomycetes</taxon>
        <taxon>Hypocreomycetidae</taxon>
        <taxon>Glomerellales</taxon>
        <taxon>Glomerellaceae</taxon>
        <taxon>Colletotrichum</taxon>
        <taxon>Colletotrichum acutatum species complex</taxon>
    </lineage>
</organism>
<feature type="binding site" evidence="5">
    <location>
        <position position="306"/>
    </location>
    <ligand>
        <name>Fe cation</name>
        <dbReference type="ChEBI" id="CHEBI:24875"/>
        <note>catalytic</note>
    </ligand>
</feature>
<keyword evidence="7" id="KW-0223">Dioxygenase</keyword>
<dbReference type="InterPro" id="IPR004294">
    <property type="entry name" value="Carotenoid_Oase"/>
</dbReference>
<dbReference type="AlphaFoldDB" id="A0A9Q8SE76"/>
<dbReference type="Proteomes" id="UP000830671">
    <property type="component" value="Chromosome 10"/>
</dbReference>
<gene>
    <name evidence="7" type="ORF">CLUP02_17262</name>
</gene>
<feature type="region of interest" description="Disordered" evidence="6">
    <location>
        <begin position="534"/>
        <end position="553"/>
    </location>
</feature>
<keyword evidence="4 5" id="KW-0408">Iron</keyword>
<dbReference type="RefSeq" id="XP_049137399.1">
    <property type="nucleotide sequence ID" value="XM_049296175.1"/>
</dbReference>
<dbReference type="GeneID" id="73351185"/>
<accession>A0A9Q8SE76</accession>
<feature type="binding site" evidence="5">
    <location>
        <position position="602"/>
    </location>
    <ligand>
        <name>Fe cation</name>
        <dbReference type="ChEBI" id="CHEBI:24875"/>
        <note>catalytic</note>
    </ligand>
</feature>
<dbReference type="EMBL" id="CP019472">
    <property type="protein sequence ID" value="UQC75754.1"/>
    <property type="molecule type" value="Genomic_DNA"/>
</dbReference>
<evidence type="ECO:0000313" key="8">
    <source>
        <dbReference type="Proteomes" id="UP000830671"/>
    </source>
</evidence>
<evidence type="ECO:0000256" key="2">
    <source>
        <dbReference type="ARBA" id="ARBA00022723"/>
    </source>
</evidence>
<comment type="cofactor">
    <cofactor evidence="5">
        <name>Fe(2+)</name>
        <dbReference type="ChEBI" id="CHEBI:29033"/>
    </cofactor>
    <text evidence="5">Binds 1 Fe(2+) ion per subunit.</text>
</comment>
<dbReference type="KEGG" id="clup:CLUP02_17262"/>
<evidence type="ECO:0000313" key="7">
    <source>
        <dbReference type="EMBL" id="UQC75754.1"/>
    </source>
</evidence>
<feature type="binding site" evidence="5">
    <location>
        <position position="376"/>
    </location>
    <ligand>
        <name>Fe cation</name>
        <dbReference type="ChEBI" id="CHEBI:24875"/>
        <note>catalytic</note>
    </ligand>
</feature>
<keyword evidence="8" id="KW-1185">Reference proteome</keyword>
<dbReference type="PANTHER" id="PTHR10543">
    <property type="entry name" value="BETA-CAROTENE DIOXYGENASE"/>
    <property type="match status" value="1"/>
</dbReference>
<keyword evidence="2 5" id="KW-0479">Metal-binding</keyword>
<keyword evidence="3" id="KW-0560">Oxidoreductase</keyword>
<name>A0A9Q8SE76_9PEZI</name>
<feature type="region of interest" description="Disordered" evidence="6">
    <location>
        <begin position="1"/>
        <end position="21"/>
    </location>
</feature>
<dbReference type="PANTHER" id="PTHR10543:SF24">
    <property type="entry name" value="CAROTENOID ISOMEROOXYGENASE"/>
    <property type="match status" value="1"/>
</dbReference>
<evidence type="ECO:0000256" key="6">
    <source>
        <dbReference type="SAM" id="MobiDB-lite"/>
    </source>
</evidence>
<dbReference type="Pfam" id="PF03055">
    <property type="entry name" value="RPE65"/>
    <property type="match status" value="1"/>
</dbReference>
<dbReference type="GO" id="GO:0010436">
    <property type="term" value="F:carotenoid dioxygenase activity"/>
    <property type="evidence" value="ECO:0007669"/>
    <property type="project" value="TreeGrafter"/>
</dbReference>
<evidence type="ECO:0000256" key="5">
    <source>
        <dbReference type="PIRSR" id="PIRSR604294-1"/>
    </source>
</evidence>
<dbReference type="GO" id="GO:0016121">
    <property type="term" value="P:carotene catabolic process"/>
    <property type="evidence" value="ECO:0007669"/>
    <property type="project" value="TreeGrafter"/>
</dbReference>
<comment type="similarity">
    <text evidence="1">Belongs to the carotenoid oxygenase family.</text>
</comment>
<sequence>MATTTTTKTTTTSITMSTNTKISARTVRRTAKDEEADLQMFEENRLRAPYEEWPNEAGFDGLTEERGPIELHVQGQIPVWAAGALYRTGPGSCKIEDTPKGTYYVSHWFDGFAQTHKFDITPPESPGGQTRVLYSSRRQSDDLVASIKAAGHQNRYTFGQKADPCVGMFGKFMGVFARGTAPNICVAVNANVPGFDTKDQGPAGPGHRNAVRSLWLSTDSSPLMEIDPATLEPIGLAKQEKLHPSLSGPMSCAHAQRDPVTGDMYNFNLAFAMKSTYRIFRTSFATGETEILATIAGPDAKPAYIHSFFLTESFIVLCIPSSHLGYKGLSVPWERNILDAIVPFDKTNTCKWYFIDRHQGNGVVASFDTPAGFFFHATNAFEEPAADGSDGMLDVYCEIAGYQNLNILYNLYYDVIMNRNSAGEKFWTDENKRYKNGWASLQRFKFRIPKPDDSQTQKITTVTTTPPPELVVSIPAPHAGELPTINPAHLTKRHRYVYSLSDRGLSTLLDTIVKTDADTAEALMWECPTAHTPGEPIFVPRPSSSAGGADGTDGQMAEDDGVILSVVLDGAAQTSYLLCLDARTMTELGRAECEFAVGVGFHGIHAPSGPGATSLRQTFDDRDLDVCKLVSQADMGFSLFECVDNEPVLNDLLRLSLVELDGTQLQAHRTYGAIATTGTKSTTGNMYPSSNQASPA</sequence>
<reference evidence="7" key="1">
    <citation type="journal article" date="2021" name="Mol. Plant Microbe Interact.">
        <title>Complete Genome Sequence of the Plant-Pathogenic Fungus Colletotrichum lupini.</title>
        <authorList>
            <person name="Baroncelli R."/>
            <person name="Pensec F."/>
            <person name="Da Lio D."/>
            <person name="Boufleur T."/>
            <person name="Vicente I."/>
            <person name="Sarrocco S."/>
            <person name="Picot A."/>
            <person name="Baraldi E."/>
            <person name="Sukno S."/>
            <person name="Thon M."/>
            <person name="Le Floch G."/>
        </authorList>
    </citation>
    <scope>NUCLEOTIDE SEQUENCE</scope>
    <source>
        <strain evidence="7">IMI 504893</strain>
    </source>
</reference>
<feature type="binding site" evidence="5">
    <location>
        <position position="254"/>
    </location>
    <ligand>
        <name>Fe cation</name>
        <dbReference type="ChEBI" id="CHEBI:24875"/>
        <note>catalytic</note>
    </ligand>
</feature>
<evidence type="ECO:0000256" key="1">
    <source>
        <dbReference type="ARBA" id="ARBA00006787"/>
    </source>
</evidence>
<proteinExistence type="inferred from homology"/>
<evidence type="ECO:0000256" key="4">
    <source>
        <dbReference type="ARBA" id="ARBA00023004"/>
    </source>
</evidence>
<dbReference type="GO" id="GO:0046872">
    <property type="term" value="F:metal ion binding"/>
    <property type="evidence" value="ECO:0007669"/>
    <property type="project" value="UniProtKB-KW"/>
</dbReference>
<protein>
    <submittedName>
        <fullName evidence="7">Carotenoid cleavage dioxygenase 1</fullName>
    </submittedName>
</protein>